<name>A0A852RTM0_9ACTN</name>
<proteinExistence type="predicted"/>
<comment type="caution">
    <text evidence="2">The sequence shown here is derived from an EMBL/GenBank/DDBJ whole genome shotgun (WGS) entry which is preliminary data.</text>
</comment>
<evidence type="ECO:0000313" key="2">
    <source>
        <dbReference type="EMBL" id="NYD33858.1"/>
    </source>
</evidence>
<gene>
    <name evidence="2" type="ORF">BJ958_005404</name>
</gene>
<evidence type="ECO:0000313" key="3">
    <source>
        <dbReference type="Proteomes" id="UP000582231"/>
    </source>
</evidence>
<feature type="region of interest" description="Disordered" evidence="1">
    <location>
        <begin position="57"/>
        <end position="86"/>
    </location>
</feature>
<dbReference type="Proteomes" id="UP000582231">
    <property type="component" value="Unassembled WGS sequence"/>
</dbReference>
<keyword evidence="3" id="KW-1185">Reference proteome</keyword>
<reference evidence="2 3" key="1">
    <citation type="submission" date="2020-07" db="EMBL/GenBank/DDBJ databases">
        <title>Sequencing the genomes of 1000 actinobacteria strains.</title>
        <authorList>
            <person name="Klenk H.-P."/>
        </authorList>
    </citation>
    <scope>NUCLEOTIDE SEQUENCE [LARGE SCALE GENOMIC DNA]</scope>
    <source>
        <strain evidence="2 3">DSM 19082</strain>
    </source>
</reference>
<sequence length="86" mass="9025">MTHHQPPIPDLTPTSITGTIQVQACPDHPDTEPTMPAATCTTCGRQLHVTIASTTPCGDTGPGSDFGYPPLEPCRLPAGHEGEHRA</sequence>
<dbReference type="EMBL" id="JACCBF010000001">
    <property type="protein sequence ID" value="NYD33858.1"/>
    <property type="molecule type" value="Genomic_DNA"/>
</dbReference>
<evidence type="ECO:0000256" key="1">
    <source>
        <dbReference type="SAM" id="MobiDB-lite"/>
    </source>
</evidence>
<dbReference type="RefSeq" id="WP_179729847.1">
    <property type="nucleotide sequence ID" value="NZ_BAABEF010000001.1"/>
</dbReference>
<protein>
    <submittedName>
        <fullName evidence="2">Uncharacterized protein</fullName>
    </submittedName>
</protein>
<organism evidence="2 3">
    <name type="scientific">Nocardioides kongjuensis</name>
    <dbReference type="NCBI Taxonomy" id="349522"/>
    <lineage>
        <taxon>Bacteria</taxon>
        <taxon>Bacillati</taxon>
        <taxon>Actinomycetota</taxon>
        <taxon>Actinomycetes</taxon>
        <taxon>Propionibacteriales</taxon>
        <taxon>Nocardioidaceae</taxon>
        <taxon>Nocardioides</taxon>
    </lineage>
</organism>
<accession>A0A852RTM0</accession>
<dbReference type="AlphaFoldDB" id="A0A852RTM0"/>